<name>A0A9D3MU60_ANGAN</name>
<dbReference type="AlphaFoldDB" id="A0A9D3MU60"/>
<sequence>MITRVLLVIALLGCLALAQSRWFQRKLPLSPYHEVFGNPKAIQDIQIYPSSHSCDKMEIVVLQKNGMQYCLDPKMKKVQQLIKHLLNK</sequence>
<evidence type="ECO:0000313" key="5">
    <source>
        <dbReference type="Proteomes" id="UP001044222"/>
    </source>
</evidence>
<dbReference type="InterPro" id="IPR001811">
    <property type="entry name" value="Chemokine_IL8-like_dom"/>
</dbReference>
<keyword evidence="1" id="KW-0202">Cytokine</keyword>
<feature type="signal peptide" evidence="2">
    <location>
        <begin position="1"/>
        <end position="20"/>
    </location>
</feature>
<dbReference type="Proteomes" id="UP001044222">
    <property type="component" value="Unassembled WGS sequence"/>
</dbReference>
<proteinExistence type="predicted"/>
<accession>A0A9D3MU60</accession>
<organism evidence="4 5">
    <name type="scientific">Anguilla anguilla</name>
    <name type="common">European freshwater eel</name>
    <name type="synonym">Muraena anguilla</name>
    <dbReference type="NCBI Taxonomy" id="7936"/>
    <lineage>
        <taxon>Eukaryota</taxon>
        <taxon>Metazoa</taxon>
        <taxon>Chordata</taxon>
        <taxon>Craniata</taxon>
        <taxon>Vertebrata</taxon>
        <taxon>Euteleostomi</taxon>
        <taxon>Actinopterygii</taxon>
        <taxon>Neopterygii</taxon>
        <taxon>Teleostei</taxon>
        <taxon>Anguilliformes</taxon>
        <taxon>Anguillidae</taxon>
        <taxon>Anguilla</taxon>
    </lineage>
</organism>
<dbReference type="EMBL" id="JAFIRN010000003">
    <property type="protein sequence ID" value="KAG5853405.1"/>
    <property type="molecule type" value="Genomic_DNA"/>
</dbReference>
<dbReference type="Gene3D" id="2.40.50.40">
    <property type="match status" value="1"/>
</dbReference>
<dbReference type="InterPro" id="IPR036048">
    <property type="entry name" value="Interleukin_8-like_sf"/>
</dbReference>
<evidence type="ECO:0000256" key="1">
    <source>
        <dbReference type="ARBA" id="ARBA00022514"/>
    </source>
</evidence>
<comment type="caution">
    <text evidence="4">The sequence shown here is derived from an EMBL/GenBank/DDBJ whole genome shotgun (WGS) entry which is preliminary data.</text>
</comment>
<gene>
    <name evidence="4" type="ORF">ANANG_G00072950</name>
</gene>
<reference evidence="4" key="1">
    <citation type="submission" date="2021-01" db="EMBL/GenBank/DDBJ databases">
        <title>A chromosome-scale assembly of European eel, Anguilla anguilla.</title>
        <authorList>
            <person name="Henkel C."/>
            <person name="Jong-Raadsen S.A."/>
            <person name="Dufour S."/>
            <person name="Weltzien F.-A."/>
            <person name="Palstra A.P."/>
            <person name="Pelster B."/>
            <person name="Spaink H.P."/>
            <person name="Van Den Thillart G.E."/>
            <person name="Jansen H."/>
            <person name="Zahm M."/>
            <person name="Klopp C."/>
            <person name="Cedric C."/>
            <person name="Louis A."/>
            <person name="Berthelot C."/>
            <person name="Parey E."/>
            <person name="Roest Crollius H."/>
            <person name="Montfort J."/>
            <person name="Robinson-Rechavi M."/>
            <person name="Bucao C."/>
            <person name="Bouchez O."/>
            <person name="Gislard M."/>
            <person name="Lluch J."/>
            <person name="Milhes M."/>
            <person name="Lampietro C."/>
            <person name="Lopez Roques C."/>
            <person name="Donnadieu C."/>
            <person name="Braasch I."/>
            <person name="Desvignes T."/>
            <person name="Postlethwait J."/>
            <person name="Bobe J."/>
            <person name="Guiguen Y."/>
            <person name="Dirks R."/>
        </authorList>
    </citation>
    <scope>NUCLEOTIDE SEQUENCE</scope>
    <source>
        <strain evidence="4">Tag_6206</strain>
        <tissue evidence="4">Liver</tissue>
    </source>
</reference>
<dbReference type="PRINTS" id="PR00436">
    <property type="entry name" value="INTERLEUKIN8"/>
</dbReference>
<feature type="domain" description="Chemokine interleukin-8-like" evidence="3">
    <location>
        <begin position="28"/>
        <end position="85"/>
    </location>
</feature>
<feature type="chain" id="PRO_5038454999" description="Chemokine interleukin-8-like domain-containing protein" evidence="2">
    <location>
        <begin position="21"/>
        <end position="88"/>
    </location>
</feature>
<dbReference type="GO" id="GO:0008009">
    <property type="term" value="F:chemokine activity"/>
    <property type="evidence" value="ECO:0007669"/>
    <property type="project" value="InterPro"/>
</dbReference>
<dbReference type="SMART" id="SM00199">
    <property type="entry name" value="SCY"/>
    <property type="match status" value="1"/>
</dbReference>
<keyword evidence="2" id="KW-0732">Signal</keyword>
<dbReference type="SUPFAM" id="SSF54117">
    <property type="entry name" value="Interleukin 8-like chemokines"/>
    <property type="match status" value="1"/>
</dbReference>
<protein>
    <recommendedName>
        <fullName evidence="3">Chemokine interleukin-8-like domain-containing protein</fullName>
    </recommendedName>
</protein>
<dbReference type="Pfam" id="PF00048">
    <property type="entry name" value="IL8"/>
    <property type="match status" value="1"/>
</dbReference>
<dbReference type="InterPro" id="IPR001089">
    <property type="entry name" value="Chemokine_CXC"/>
</dbReference>
<evidence type="ECO:0000259" key="3">
    <source>
        <dbReference type="SMART" id="SM00199"/>
    </source>
</evidence>
<evidence type="ECO:0000313" key="4">
    <source>
        <dbReference type="EMBL" id="KAG5853405.1"/>
    </source>
</evidence>
<dbReference type="GO" id="GO:0006955">
    <property type="term" value="P:immune response"/>
    <property type="evidence" value="ECO:0007669"/>
    <property type="project" value="InterPro"/>
</dbReference>
<dbReference type="GO" id="GO:0005615">
    <property type="term" value="C:extracellular space"/>
    <property type="evidence" value="ECO:0007669"/>
    <property type="project" value="UniProtKB-KW"/>
</dbReference>
<keyword evidence="5" id="KW-1185">Reference proteome</keyword>
<evidence type="ECO:0000256" key="2">
    <source>
        <dbReference type="SAM" id="SignalP"/>
    </source>
</evidence>
<dbReference type="PRINTS" id="PR00437">
    <property type="entry name" value="SMALLCYTKCXC"/>
</dbReference>